<organism evidence="1 2">
    <name type="scientific">Arcicella lustrica</name>
    <dbReference type="NCBI Taxonomy" id="2984196"/>
    <lineage>
        <taxon>Bacteria</taxon>
        <taxon>Pseudomonadati</taxon>
        <taxon>Bacteroidota</taxon>
        <taxon>Cytophagia</taxon>
        <taxon>Cytophagales</taxon>
        <taxon>Flectobacillaceae</taxon>
        <taxon>Arcicella</taxon>
    </lineage>
</organism>
<protein>
    <submittedName>
        <fullName evidence="1">DUF1569 domain-containing protein</fullName>
    </submittedName>
</protein>
<dbReference type="RefSeq" id="WP_323257108.1">
    <property type="nucleotide sequence ID" value="NZ_JAYGIM010000004.1"/>
</dbReference>
<comment type="caution">
    <text evidence="1">The sequence shown here is derived from an EMBL/GenBank/DDBJ whole genome shotgun (WGS) entry which is preliminary data.</text>
</comment>
<dbReference type="Pfam" id="PF07606">
    <property type="entry name" value="DUF1569"/>
    <property type="match status" value="1"/>
</dbReference>
<evidence type="ECO:0000313" key="2">
    <source>
        <dbReference type="Proteomes" id="UP001302222"/>
    </source>
</evidence>
<evidence type="ECO:0000313" key="1">
    <source>
        <dbReference type="EMBL" id="MEA5426186.1"/>
    </source>
</evidence>
<keyword evidence="2" id="KW-1185">Reference proteome</keyword>
<reference evidence="1 2" key="1">
    <citation type="submission" date="2023-12" db="EMBL/GenBank/DDBJ databases">
        <title>Novel species of the genus Arcicella isolated from rivers.</title>
        <authorList>
            <person name="Lu H."/>
        </authorList>
    </citation>
    <scope>NUCLEOTIDE SEQUENCE [LARGE SCALE GENOMIC DNA]</scope>
    <source>
        <strain evidence="1 2">DC25W</strain>
    </source>
</reference>
<accession>A0ABU5SG03</accession>
<name>A0ABU5SG03_9BACT</name>
<sequence length="150" mass="17419">MKNVFDQKETAEILERIEQLSPSSQPLWGKMNVAQMLAHCNVSYELVYEEKHPKPNFLMKFMLKIFVKDTVVGDKPYQKNSQTAPMFLIVDERDFEVEKTRLVNYINKTLSLGEAYFDGKASHSFGVLSKTEWSNMFAKHLDHHLTQFGV</sequence>
<proteinExistence type="predicted"/>
<dbReference type="EMBL" id="JAYGIM010000004">
    <property type="protein sequence ID" value="MEA5426186.1"/>
    <property type="molecule type" value="Genomic_DNA"/>
</dbReference>
<dbReference type="InterPro" id="IPR011463">
    <property type="entry name" value="DUF1569"/>
</dbReference>
<gene>
    <name evidence="1" type="ORF">VB798_06345</name>
</gene>
<dbReference type="Proteomes" id="UP001302222">
    <property type="component" value="Unassembled WGS sequence"/>
</dbReference>